<dbReference type="AlphaFoldDB" id="A0A4D8PMS8"/>
<dbReference type="Proteomes" id="UP000298595">
    <property type="component" value="Plasmid p1"/>
</dbReference>
<dbReference type="Pfam" id="PF05135">
    <property type="entry name" value="Phage_connect_1"/>
    <property type="match status" value="1"/>
</dbReference>
<organism evidence="1 2">
    <name type="scientific">Azospirillum argentinense</name>
    <dbReference type="NCBI Taxonomy" id="2970906"/>
    <lineage>
        <taxon>Bacteria</taxon>
        <taxon>Pseudomonadati</taxon>
        <taxon>Pseudomonadota</taxon>
        <taxon>Alphaproteobacteria</taxon>
        <taxon>Rhodospirillales</taxon>
        <taxon>Azospirillaceae</taxon>
        <taxon>Azospirillum</taxon>
    </lineage>
</organism>
<dbReference type="RefSeq" id="WP_137116150.1">
    <property type="nucleotide sequence ID" value="NZ_CP032322.1"/>
</dbReference>
<dbReference type="InterPro" id="IPR006450">
    <property type="entry name" value="Phage_HK97_gp6-like"/>
</dbReference>
<dbReference type="NCBIfam" id="TIGR01560">
    <property type="entry name" value="put_DNA_pack"/>
    <property type="match status" value="1"/>
</dbReference>
<dbReference type="KEGG" id="aare:D3093_15075"/>
<accession>A0A4D8PMS8</accession>
<dbReference type="EMBL" id="CP032322">
    <property type="protein sequence ID" value="QCN96661.1"/>
    <property type="molecule type" value="Genomic_DNA"/>
</dbReference>
<evidence type="ECO:0000313" key="2">
    <source>
        <dbReference type="Proteomes" id="UP000298595"/>
    </source>
</evidence>
<geneLocation type="plasmid" evidence="1 2">
    <name>p1</name>
</geneLocation>
<sequence>MAIVTLDEAKAHLRVDGADEDADIALKLAAAEDVVAQSLGRPVPWTDSAGFPVPVPASVKAAALLILADLYANREGVAAGLSLADNPTLERLLSFHRKVSVA</sequence>
<dbReference type="CDD" id="cd08054">
    <property type="entry name" value="gp6"/>
    <property type="match status" value="1"/>
</dbReference>
<proteinExistence type="predicted"/>
<evidence type="ECO:0000313" key="1">
    <source>
        <dbReference type="EMBL" id="QCN96661.1"/>
    </source>
</evidence>
<gene>
    <name evidence="1" type="ORF">D3093_15075</name>
</gene>
<name>A0A4D8PMS8_9PROT</name>
<dbReference type="InterPro" id="IPR021146">
    <property type="entry name" value="Phage_gp6-like_head-tail"/>
</dbReference>
<reference evidence="1 2" key="1">
    <citation type="submission" date="2018-09" db="EMBL/GenBank/DDBJ databases">
        <title>Whole genome based analysis of evolution and adaptive divergence in Indian and Brazilian strains of Azospirillum brasilense.</title>
        <authorList>
            <person name="Singh C."/>
            <person name="Tripathi A.K."/>
        </authorList>
    </citation>
    <scope>NUCLEOTIDE SEQUENCE [LARGE SCALE GENOMIC DNA]</scope>
    <source>
        <strain evidence="1 2">MTCC4035</strain>
        <plasmid evidence="1 2">p1</plasmid>
    </source>
</reference>
<keyword evidence="1" id="KW-0614">Plasmid</keyword>
<protein>
    <submittedName>
        <fullName evidence="1">Phage gp6-like head-tail connector protein</fullName>
    </submittedName>
</protein>
<dbReference type="Gene3D" id="1.10.3230.30">
    <property type="entry name" value="Phage gp6-like head-tail connector protein"/>
    <property type="match status" value="1"/>
</dbReference>